<feature type="transmembrane region" description="Helical" evidence="2">
    <location>
        <begin position="571"/>
        <end position="590"/>
    </location>
</feature>
<evidence type="ECO:0000313" key="3">
    <source>
        <dbReference type="EMBL" id="JAP83642.1"/>
    </source>
</evidence>
<feature type="transmembrane region" description="Helical" evidence="2">
    <location>
        <begin position="172"/>
        <end position="194"/>
    </location>
</feature>
<dbReference type="InterPro" id="IPR036259">
    <property type="entry name" value="MFS_trans_sf"/>
</dbReference>
<feature type="transmembrane region" description="Helical" evidence="2">
    <location>
        <begin position="413"/>
        <end position="432"/>
    </location>
</feature>
<protein>
    <submittedName>
        <fullName evidence="3">Monocarboxylate transporter</fullName>
    </submittedName>
</protein>
<proteinExistence type="predicted"/>
<keyword evidence="2" id="KW-0472">Membrane</keyword>
<feature type="transmembrane region" description="Helical" evidence="2">
    <location>
        <begin position="482"/>
        <end position="501"/>
    </location>
</feature>
<dbReference type="InterPro" id="IPR050327">
    <property type="entry name" value="Proton-linked_MCT"/>
</dbReference>
<keyword evidence="2" id="KW-1133">Transmembrane helix</keyword>
<feature type="transmembrane region" description="Helical" evidence="2">
    <location>
        <begin position="113"/>
        <end position="132"/>
    </location>
</feature>
<organism evidence="3">
    <name type="scientific">Rhipicephalus appendiculatus</name>
    <name type="common">Brown ear tick</name>
    <dbReference type="NCBI Taxonomy" id="34631"/>
    <lineage>
        <taxon>Eukaryota</taxon>
        <taxon>Metazoa</taxon>
        <taxon>Ecdysozoa</taxon>
        <taxon>Arthropoda</taxon>
        <taxon>Chelicerata</taxon>
        <taxon>Arachnida</taxon>
        <taxon>Acari</taxon>
        <taxon>Parasitiformes</taxon>
        <taxon>Ixodida</taxon>
        <taxon>Ixodoidea</taxon>
        <taxon>Ixodidae</taxon>
        <taxon>Rhipicephalinae</taxon>
        <taxon>Rhipicephalus</taxon>
        <taxon>Rhipicephalus</taxon>
    </lineage>
</organism>
<name>A0A131YYL4_RHIAP</name>
<accession>A0A131YYL4</accession>
<reference evidence="3" key="1">
    <citation type="journal article" date="2016" name="Ticks Tick Borne Dis.">
        <title>De novo assembly and annotation of the salivary gland transcriptome of Rhipicephalus appendiculatus male and female ticks during blood feeding.</title>
        <authorList>
            <person name="de Castro M.H."/>
            <person name="de Klerk D."/>
            <person name="Pienaar R."/>
            <person name="Latif A.A."/>
            <person name="Rees D.J."/>
            <person name="Mans B.J."/>
        </authorList>
    </citation>
    <scope>NUCLEOTIDE SEQUENCE</scope>
    <source>
        <tissue evidence="3">Salivary glands</tissue>
    </source>
</reference>
<feature type="transmembrane region" description="Helical" evidence="2">
    <location>
        <begin position="87"/>
        <end position="107"/>
    </location>
</feature>
<evidence type="ECO:0000256" key="1">
    <source>
        <dbReference type="SAM" id="MobiDB-lite"/>
    </source>
</evidence>
<feature type="transmembrane region" description="Helical" evidence="2">
    <location>
        <begin position="60"/>
        <end position="80"/>
    </location>
</feature>
<evidence type="ECO:0000256" key="2">
    <source>
        <dbReference type="SAM" id="Phobius"/>
    </source>
</evidence>
<feature type="transmembrane region" description="Helical" evidence="2">
    <location>
        <begin position="452"/>
        <end position="470"/>
    </location>
</feature>
<feature type="region of interest" description="Disordered" evidence="1">
    <location>
        <begin position="237"/>
        <end position="295"/>
    </location>
</feature>
<feature type="transmembrane region" description="Helical" evidence="2">
    <location>
        <begin position="29"/>
        <end position="48"/>
    </location>
</feature>
<feature type="compositionally biased region" description="Basic and acidic residues" evidence="1">
    <location>
        <begin position="250"/>
        <end position="262"/>
    </location>
</feature>
<feature type="transmembrane region" description="Helical" evidence="2">
    <location>
        <begin position="144"/>
        <end position="166"/>
    </location>
</feature>
<sequence length="611" mass="66336">MVPYSRAATGDVPAAPAATSWPTVLASGWLFFFASALFRSYGLLYLHLVRSVHVTRAAAALPIAFIAAAAGVSSVMCTALHKRIPVIVSNLCCCLVCGAALCFPYIMETAPGLALAGILYGLGLGPIEWRSQMLIKKCFMKDRILALGVASLGVSVAGIVFPWLLQHLLREYTTPGACLLLGAVTMNGCIGILLQKLSAPRSAISCGRGVLPSATAVENGSVEMRVVRKRYSVTIDDNPRQAGSCPRLSSKRDRGSAPEGLDRAAGGTNSYQKLRSVSSSNITAEKADQKPADSIRDGFGLHQLADGGAFSQDSIYEDCQSDFDPCELEGLPTFKRRRLLTEGSETYLSCYSVLDPSLYDVVETKDTGEVTIHRRSVSSESIVIVPVKSKFQGPLKERLRVFFQPAMVLLKNGMFYICGLSFVLLYIINIVYNSTILDFAVDKGVSPDTAVSLISVFSVADLVARLATSAVMNRELGSKKILMIWIQASSGVLMLAAPYLVGYTAALVAALLLGSNLGSLYVLYIIIFEDYIGLHLVSWAFGMYSFTVALLALLMLAVISYCRDILMSYDTFFQVMGLLCLLNVFFWAFAEPFFKKQRISARKAQENSRPQ</sequence>
<dbReference type="AlphaFoldDB" id="A0A131YYL4"/>
<dbReference type="SUPFAM" id="SSF103473">
    <property type="entry name" value="MFS general substrate transporter"/>
    <property type="match status" value="1"/>
</dbReference>
<dbReference type="PANTHER" id="PTHR11360">
    <property type="entry name" value="MONOCARBOXYLATE TRANSPORTER"/>
    <property type="match status" value="1"/>
</dbReference>
<feature type="compositionally biased region" description="Polar residues" evidence="1">
    <location>
        <begin position="267"/>
        <end position="283"/>
    </location>
</feature>
<dbReference type="EMBL" id="GEDV01004915">
    <property type="protein sequence ID" value="JAP83642.1"/>
    <property type="molecule type" value="Transcribed_RNA"/>
</dbReference>
<feature type="transmembrane region" description="Helical" evidence="2">
    <location>
        <begin position="539"/>
        <end position="559"/>
    </location>
</feature>
<dbReference type="GO" id="GO:0008028">
    <property type="term" value="F:monocarboxylic acid transmembrane transporter activity"/>
    <property type="evidence" value="ECO:0007669"/>
    <property type="project" value="TreeGrafter"/>
</dbReference>
<dbReference type="Gene3D" id="1.20.1250.20">
    <property type="entry name" value="MFS general substrate transporter like domains"/>
    <property type="match status" value="1"/>
</dbReference>
<dbReference type="PANTHER" id="PTHR11360:SF303">
    <property type="entry name" value="MAJOR FACILITATOR SUPERFAMILY (MFS) PROFILE DOMAIN-CONTAINING PROTEIN"/>
    <property type="match status" value="1"/>
</dbReference>
<feature type="transmembrane region" description="Helical" evidence="2">
    <location>
        <begin position="507"/>
        <end position="527"/>
    </location>
</feature>
<keyword evidence="2" id="KW-0812">Transmembrane</keyword>
<feature type="compositionally biased region" description="Basic and acidic residues" evidence="1">
    <location>
        <begin position="285"/>
        <end position="295"/>
    </location>
</feature>